<evidence type="ECO:0000256" key="3">
    <source>
        <dbReference type="RuleBase" id="RU000363"/>
    </source>
</evidence>
<gene>
    <name evidence="4" type="ORF">N864_18870</name>
</gene>
<dbReference type="InterPro" id="IPR036291">
    <property type="entry name" value="NAD(P)-bd_dom_sf"/>
</dbReference>
<dbReference type="PATRIC" id="fig|584657.3.peg.1460"/>
<proteinExistence type="inferred from homology"/>
<dbReference type="GO" id="GO:0016020">
    <property type="term" value="C:membrane"/>
    <property type="evidence" value="ECO:0007669"/>
    <property type="project" value="TreeGrafter"/>
</dbReference>
<evidence type="ECO:0000256" key="1">
    <source>
        <dbReference type="ARBA" id="ARBA00006484"/>
    </source>
</evidence>
<sequence>MTGTRSVVTGGSSGIGLATARALARAGSRVDVVGRDPERLRAAAADTGGEALQVDLTAAAQRAGLAERLAARPPDILVHNAGRGLVADATAADTGQGLTALLETNVRAPVELTTAVLPAMLARGRGHLVFVGSIAGVLGVAHESAYAASKAALMTYAAGLAAEVRSRGVVVTVVVPGVVDTPFFERRGAPYDRVFPRPVPPALVAERLVEAVLHDRATVVVPRWLHLPIALRALAPGLYLRLATRFG</sequence>
<dbReference type="Gene3D" id="3.40.50.720">
    <property type="entry name" value="NAD(P)-binding Rossmann-like Domain"/>
    <property type="match status" value="1"/>
</dbReference>
<dbReference type="CDD" id="cd05233">
    <property type="entry name" value="SDR_c"/>
    <property type="match status" value="1"/>
</dbReference>
<dbReference type="InterPro" id="IPR020904">
    <property type="entry name" value="Sc_DH/Rdtase_CS"/>
</dbReference>
<protein>
    <submittedName>
        <fullName evidence="4">Short-chain dehydrogenase</fullName>
    </submittedName>
</protein>
<evidence type="ECO:0000313" key="4">
    <source>
        <dbReference type="EMBL" id="EWT06616.1"/>
    </source>
</evidence>
<accession>W9GK48</accession>
<dbReference type="PANTHER" id="PTHR44196:SF1">
    <property type="entry name" value="DEHYDROGENASE_REDUCTASE SDR FAMILY MEMBER 7B"/>
    <property type="match status" value="1"/>
</dbReference>
<name>W9GK48_9MICO</name>
<dbReference type="GO" id="GO:0016491">
    <property type="term" value="F:oxidoreductase activity"/>
    <property type="evidence" value="ECO:0007669"/>
    <property type="project" value="UniProtKB-KW"/>
</dbReference>
<dbReference type="PANTHER" id="PTHR44196">
    <property type="entry name" value="DEHYDROGENASE/REDUCTASE SDR FAMILY MEMBER 7B"/>
    <property type="match status" value="1"/>
</dbReference>
<dbReference type="Proteomes" id="UP000019494">
    <property type="component" value="Unassembled WGS sequence"/>
</dbReference>
<reference evidence="5" key="1">
    <citation type="submission" date="2013-08" db="EMBL/GenBank/DDBJ databases">
        <title>Intrasporangium oryzae NRRL B-24470.</title>
        <authorList>
            <person name="Liu H."/>
            <person name="Wang G."/>
        </authorList>
    </citation>
    <scope>NUCLEOTIDE SEQUENCE [LARGE SCALE GENOMIC DNA]</scope>
    <source>
        <strain evidence="5">Q5-1</strain>
    </source>
</reference>
<dbReference type="InterPro" id="IPR002347">
    <property type="entry name" value="SDR_fam"/>
</dbReference>
<dbReference type="AlphaFoldDB" id="W9GK48"/>
<dbReference type="PRINTS" id="PR00080">
    <property type="entry name" value="SDRFAMILY"/>
</dbReference>
<dbReference type="SUPFAM" id="SSF51735">
    <property type="entry name" value="NAD(P)-binding Rossmann-fold domains"/>
    <property type="match status" value="1"/>
</dbReference>
<organism evidence="4 5">
    <name type="scientific">Intrasporangium chromatireducens Q5-1</name>
    <dbReference type="NCBI Taxonomy" id="584657"/>
    <lineage>
        <taxon>Bacteria</taxon>
        <taxon>Bacillati</taxon>
        <taxon>Actinomycetota</taxon>
        <taxon>Actinomycetes</taxon>
        <taxon>Micrococcales</taxon>
        <taxon>Intrasporangiaceae</taxon>
        <taxon>Intrasporangium</taxon>
    </lineage>
</organism>
<keyword evidence="2" id="KW-0560">Oxidoreductase</keyword>
<comment type="caution">
    <text evidence="4">The sequence shown here is derived from an EMBL/GenBank/DDBJ whole genome shotgun (WGS) entry which is preliminary data.</text>
</comment>
<dbReference type="PROSITE" id="PS00061">
    <property type="entry name" value="ADH_SHORT"/>
    <property type="match status" value="1"/>
</dbReference>
<dbReference type="EMBL" id="AWQS01000040">
    <property type="protein sequence ID" value="EWT06616.1"/>
    <property type="molecule type" value="Genomic_DNA"/>
</dbReference>
<comment type="similarity">
    <text evidence="1 3">Belongs to the short-chain dehydrogenases/reductases (SDR) family.</text>
</comment>
<dbReference type="Pfam" id="PF00106">
    <property type="entry name" value="adh_short"/>
    <property type="match status" value="1"/>
</dbReference>
<dbReference type="PRINTS" id="PR00081">
    <property type="entry name" value="GDHRDH"/>
</dbReference>
<evidence type="ECO:0000256" key="2">
    <source>
        <dbReference type="ARBA" id="ARBA00023002"/>
    </source>
</evidence>
<dbReference type="OrthoDB" id="3743899at2"/>
<keyword evidence="5" id="KW-1185">Reference proteome</keyword>
<evidence type="ECO:0000313" key="5">
    <source>
        <dbReference type="Proteomes" id="UP000019494"/>
    </source>
</evidence>